<dbReference type="Pfam" id="PF07690">
    <property type="entry name" value="MFS_1"/>
    <property type="match status" value="1"/>
</dbReference>
<keyword evidence="5" id="KW-0762">Sugar transport</keyword>
<accession>A0ABW4Q064</accession>
<keyword evidence="6 9" id="KW-0812">Transmembrane</keyword>
<keyword evidence="12" id="KW-1185">Reference proteome</keyword>
<dbReference type="PANTHER" id="PTHR23535:SF2">
    <property type="entry name" value="SUGAR EFFLUX TRANSPORTER A-RELATED"/>
    <property type="match status" value="1"/>
</dbReference>
<keyword evidence="7 9" id="KW-1133">Transmembrane helix</keyword>
<gene>
    <name evidence="11" type="ORF">ACFSDA_12015</name>
</gene>
<evidence type="ECO:0000256" key="1">
    <source>
        <dbReference type="ARBA" id="ARBA00004651"/>
    </source>
</evidence>
<organism evidence="11 12">
    <name type="scientific">Brachybacterium rhamnosum</name>
    <dbReference type="NCBI Taxonomy" id="173361"/>
    <lineage>
        <taxon>Bacteria</taxon>
        <taxon>Bacillati</taxon>
        <taxon>Actinomycetota</taxon>
        <taxon>Actinomycetes</taxon>
        <taxon>Micrococcales</taxon>
        <taxon>Dermabacteraceae</taxon>
        <taxon>Brachybacterium</taxon>
    </lineage>
</organism>
<dbReference type="SUPFAM" id="SSF103473">
    <property type="entry name" value="MFS general substrate transporter"/>
    <property type="match status" value="1"/>
</dbReference>
<dbReference type="Proteomes" id="UP001597280">
    <property type="component" value="Unassembled WGS sequence"/>
</dbReference>
<evidence type="ECO:0000256" key="5">
    <source>
        <dbReference type="ARBA" id="ARBA00022597"/>
    </source>
</evidence>
<proteinExistence type="inferred from homology"/>
<comment type="similarity">
    <text evidence="2">Belongs to the major facilitator superfamily. Set transporter family.</text>
</comment>
<comment type="caution">
    <text evidence="11">The sequence shown here is derived from an EMBL/GenBank/DDBJ whole genome shotgun (WGS) entry which is preliminary data.</text>
</comment>
<feature type="transmembrane region" description="Helical" evidence="9">
    <location>
        <begin position="211"/>
        <end position="236"/>
    </location>
</feature>
<keyword evidence="3" id="KW-0813">Transport</keyword>
<evidence type="ECO:0000256" key="8">
    <source>
        <dbReference type="ARBA" id="ARBA00023136"/>
    </source>
</evidence>
<feature type="domain" description="Major facilitator superfamily (MFS) profile" evidence="10">
    <location>
        <begin position="9"/>
        <end position="387"/>
    </location>
</feature>
<reference evidence="12" key="1">
    <citation type="journal article" date="2019" name="Int. J. Syst. Evol. Microbiol.">
        <title>The Global Catalogue of Microorganisms (GCM) 10K type strain sequencing project: providing services to taxonomists for standard genome sequencing and annotation.</title>
        <authorList>
            <consortium name="The Broad Institute Genomics Platform"/>
            <consortium name="The Broad Institute Genome Sequencing Center for Infectious Disease"/>
            <person name="Wu L."/>
            <person name="Ma J."/>
        </authorList>
    </citation>
    <scope>NUCLEOTIDE SEQUENCE [LARGE SCALE GENOMIC DNA]</scope>
    <source>
        <strain evidence="12">JCM 11650</strain>
    </source>
</reference>
<dbReference type="PROSITE" id="PS50850">
    <property type="entry name" value="MFS"/>
    <property type="match status" value="1"/>
</dbReference>
<comment type="subcellular location">
    <subcellularLocation>
        <location evidence="1">Cell membrane</location>
        <topology evidence="1">Multi-pass membrane protein</topology>
    </subcellularLocation>
</comment>
<dbReference type="InterPro" id="IPR036259">
    <property type="entry name" value="MFS_trans_sf"/>
</dbReference>
<dbReference type="EMBL" id="JBHUFL010000003">
    <property type="protein sequence ID" value="MFD1835794.1"/>
    <property type="molecule type" value="Genomic_DNA"/>
</dbReference>
<feature type="transmembrane region" description="Helical" evidence="9">
    <location>
        <begin position="74"/>
        <end position="94"/>
    </location>
</feature>
<feature type="transmembrane region" description="Helical" evidence="9">
    <location>
        <begin position="342"/>
        <end position="358"/>
    </location>
</feature>
<sequence>MTGAPARPSRLLIPASALLWGLQIALLSPALALILSTLYGASTTDIGWSLAIYNTGGFLASLLIPAWADRHRSYLQVLLACGVLTIALAGALAAVTSLPWATVALVVLGGPAGLGTTMLFAHLRSAGTATSSIVDTRAIISAAWMGGPPLATAIIGWAGGRGILAAIVVIALLNIATTAAMMSRHRRAASERPEAARPRESLPPGSRTGTVLVVAAFVLFQATNATAMTFMAIYVTQTIGLAVLWGGIVLGVAAALEVPALMIIGRLGDKVPHLTLVAVGAVAGIAYYLGLALATGPVALLLLQVLNAVCFAAIGGIGLALFQDLIPGAGLSTGLFMNTRRLGAIVSGPIIALGALSPLGQRGIFLGCAVLTLLGLALVHLARRSAGRRAAKDQLPVGG</sequence>
<evidence type="ECO:0000256" key="2">
    <source>
        <dbReference type="ARBA" id="ARBA00006523"/>
    </source>
</evidence>
<keyword evidence="4" id="KW-1003">Cell membrane</keyword>
<feature type="transmembrane region" description="Helical" evidence="9">
    <location>
        <begin position="301"/>
        <end position="322"/>
    </location>
</feature>
<feature type="transmembrane region" description="Helical" evidence="9">
    <location>
        <begin position="48"/>
        <end position="67"/>
    </location>
</feature>
<feature type="transmembrane region" description="Helical" evidence="9">
    <location>
        <begin position="242"/>
        <end position="264"/>
    </location>
</feature>
<feature type="transmembrane region" description="Helical" evidence="9">
    <location>
        <begin position="364"/>
        <end position="382"/>
    </location>
</feature>
<evidence type="ECO:0000313" key="11">
    <source>
        <dbReference type="EMBL" id="MFD1835794.1"/>
    </source>
</evidence>
<dbReference type="RefSeq" id="WP_343904961.1">
    <property type="nucleotide sequence ID" value="NZ_BAAAIS010000003.1"/>
</dbReference>
<evidence type="ECO:0000256" key="6">
    <source>
        <dbReference type="ARBA" id="ARBA00022692"/>
    </source>
</evidence>
<dbReference type="InterPro" id="IPR020846">
    <property type="entry name" value="MFS_dom"/>
</dbReference>
<evidence type="ECO:0000259" key="10">
    <source>
        <dbReference type="PROSITE" id="PS50850"/>
    </source>
</evidence>
<name>A0ABW4Q064_9MICO</name>
<dbReference type="InterPro" id="IPR011701">
    <property type="entry name" value="MFS"/>
</dbReference>
<feature type="transmembrane region" description="Helical" evidence="9">
    <location>
        <begin position="133"/>
        <end position="157"/>
    </location>
</feature>
<evidence type="ECO:0000256" key="7">
    <source>
        <dbReference type="ARBA" id="ARBA00022989"/>
    </source>
</evidence>
<dbReference type="PANTHER" id="PTHR23535">
    <property type="entry name" value="SUGAR EFFLUX TRANSPORTER A-RELATED"/>
    <property type="match status" value="1"/>
</dbReference>
<keyword evidence="8 9" id="KW-0472">Membrane</keyword>
<evidence type="ECO:0000256" key="9">
    <source>
        <dbReference type="SAM" id="Phobius"/>
    </source>
</evidence>
<protein>
    <submittedName>
        <fullName evidence="11">MFS transporter</fullName>
    </submittedName>
</protein>
<dbReference type="Gene3D" id="1.20.1250.20">
    <property type="entry name" value="MFS general substrate transporter like domains"/>
    <property type="match status" value="1"/>
</dbReference>
<evidence type="ECO:0000313" key="12">
    <source>
        <dbReference type="Proteomes" id="UP001597280"/>
    </source>
</evidence>
<evidence type="ECO:0000256" key="3">
    <source>
        <dbReference type="ARBA" id="ARBA00022448"/>
    </source>
</evidence>
<feature type="transmembrane region" description="Helical" evidence="9">
    <location>
        <begin position="100"/>
        <end position="121"/>
    </location>
</feature>
<evidence type="ECO:0000256" key="4">
    <source>
        <dbReference type="ARBA" id="ARBA00022475"/>
    </source>
</evidence>
<feature type="transmembrane region" description="Helical" evidence="9">
    <location>
        <begin position="276"/>
        <end position="295"/>
    </location>
</feature>
<feature type="transmembrane region" description="Helical" evidence="9">
    <location>
        <begin position="163"/>
        <end position="182"/>
    </location>
</feature>